<dbReference type="InterPro" id="IPR020845">
    <property type="entry name" value="AMP-binding_CS"/>
</dbReference>
<keyword evidence="2" id="KW-0597">Phosphoprotein</keyword>
<feature type="domain" description="Carrier" evidence="6">
    <location>
        <begin position="1"/>
        <end position="74"/>
    </location>
</feature>
<dbReference type="SUPFAM" id="SSF47336">
    <property type="entry name" value="ACP-like"/>
    <property type="match status" value="2"/>
</dbReference>
<dbReference type="InterPro" id="IPR045851">
    <property type="entry name" value="AMP-bd_C_sf"/>
</dbReference>
<dbReference type="SUPFAM" id="SSF56801">
    <property type="entry name" value="Acetyl-CoA synthetase-like"/>
    <property type="match status" value="1"/>
</dbReference>
<dbReference type="CDD" id="cd19537">
    <property type="entry name" value="C_NRPS-like"/>
    <property type="match status" value="1"/>
</dbReference>
<keyword evidence="3" id="KW-0436">Ligase</keyword>
<dbReference type="PANTHER" id="PTHR45527">
    <property type="entry name" value="NONRIBOSOMAL PEPTIDE SYNTHETASE"/>
    <property type="match status" value="1"/>
</dbReference>
<comment type="caution">
    <text evidence="7">The sequence shown here is derived from an EMBL/GenBank/DDBJ whole genome shotgun (WGS) entry which is preliminary data.</text>
</comment>
<dbReference type="InterPro" id="IPR000873">
    <property type="entry name" value="AMP-dep_synth/lig_dom"/>
</dbReference>
<feature type="region of interest" description="Disordered" evidence="5">
    <location>
        <begin position="116"/>
        <end position="151"/>
    </location>
</feature>
<name>A0ABR1RJF8_9PEZI</name>
<evidence type="ECO:0000256" key="4">
    <source>
        <dbReference type="ARBA" id="ARBA00029454"/>
    </source>
</evidence>
<proteinExistence type="inferred from homology"/>
<feature type="domain" description="Carrier" evidence="6">
    <location>
        <begin position="1068"/>
        <end position="1146"/>
    </location>
</feature>
<dbReference type="InterPro" id="IPR036736">
    <property type="entry name" value="ACP-like_sf"/>
</dbReference>
<dbReference type="Gene3D" id="3.30.559.30">
    <property type="entry name" value="Nonribosomal peptide synthetase, condensation domain"/>
    <property type="match status" value="2"/>
</dbReference>
<dbReference type="PROSITE" id="PS50075">
    <property type="entry name" value="CARRIER"/>
    <property type="match status" value="2"/>
</dbReference>
<dbReference type="Pfam" id="PF00668">
    <property type="entry name" value="Condensation"/>
    <property type="match status" value="2"/>
</dbReference>
<dbReference type="InterPro" id="IPR006162">
    <property type="entry name" value="Ppantetheine_attach_site"/>
</dbReference>
<keyword evidence="1" id="KW-0596">Phosphopantetheine</keyword>
<dbReference type="Pfam" id="PF00501">
    <property type="entry name" value="AMP-binding"/>
    <property type="match status" value="1"/>
</dbReference>
<keyword evidence="8" id="KW-1185">Reference proteome</keyword>
<evidence type="ECO:0000313" key="8">
    <source>
        <dbReference type="Proteomes" id="UP001396898"/>
    </source>
</evidence>
<dbReference type="Gene3D" id="3.30.300.30">
    <property type="match status" value="1"/>
</dbReference>
<evidence type="ECO:0000256" key="1">
    <source>
        <dbReference type="ARBA" id="ARBA00022450"/>
    </source>
</evidence>
<dbReference type="Gene3D" id="3.40.50.12780">
    <property type="entry name" value="N-terminal domain of ligase-like"/>
    <property type="match status" value="1"/>
</dbReference>
<gene>
    <name evidence="7" type="ORF">PG991_009015</name>
</gene>
<dbReference type="SUPFAM" id="SSF52777">
    <property type="entry name" value="CoA-dependent acyltransferases"/>
    <property type="match status" value="4"/>
</dbReference>
<dbReference type="NCBIfam" id="TIGR01733">
    <property type="entry name" value="AA-adenyl-dom"/>
    <property type="match status" value="1"/>
</dbReference>
<evidence type="ECO:0000256" key="2">
    <source>
        <dbReference type="ARBA" id="ARBA00022553"/>
    </source>
</evidence>
<dbReference type="InterPro" id="IPR010071">
    <property type="entry name" value="AA_adenyl_dom"/>
</dbReference>
<organism evidence="7 8">
    <name type="scientific">Apiospora marii</name>
    <dbReference type="NCBI Taxonomy" id="335849"/>
    <lineage>
        <taxon>Eukaryota</taxon>
        <taxon>Fungi</taxon>
        <taxon>Dikarya</taxon>
        <taxon>Ascomycota</taxon>
        <taxon>Pezizomycotina</taxon>
        <taxon>Sordariomycetes</taxon>
        <taxon>Xylariomycetidae</taxon>
        <taxon>Amphisphaeriales</taxon>
        <taxon>Apiosporaceae</taxon>
        <taxon>Apiospora</taxon>
    </lineage>
</organism>
<accession>A0ABR1RJF8</accession>
<dbReference type="PROSITE" id="PS00012">
    <property type="entry name" value="PHOSPHOPANTETHEINE"/>
    <property type="match status" value="1"/>
</dbReference>
<dbReference type="Gene3D" id="3.30.559.10">
    <property type="entry name" value="Chloramphenicol acetyltransferase-like domain"/>
    <property type="match status" value="2"/>
</dbReference>
<dbReference type="InterPro" id="IPR009081">
    <property type="entry name" value="PP-bd_ACP"/>
</dbReference>
<feature type="compositionally biased region" description="Polar residues" evidence="5">
    <location>
        <begin position="134"/>
        <end position="151"/>
    </location>
</feature>
<evidence type="ECO:0000313" key="7">
    <source>
        <dbReference type="EMBL" id="KAK8013422.1"/>
    </source>
</evidence>
<protein>
    <submittedName>
        <fullName evidence="7">Nonribosomal peptide synthase GliP-like protein</fullName>
    </submittedName>
</protein>
<dbReference type="Pfam" id="PF00550">
    <property type="entry name" value="PP-binding"/>
    <property type="match status" value="2"/>
</dbReference>
<sequence length="1592" mass="177015">MDIQDTINRELCSVLKLSPWDLDHEASFPALGGNSLSAVKLASQCRKDGVELQVNSILRSKSLSELIDSASHSDCRTAISQETVLPSIDYPRQDTWAWLDRSEAAGIDFRIDLYQPPSDKSSSTRSSVGVYSSPNTSPSISPAQSGPSSFPASELQMSLIHGSIRNPGTNIIRHFETYEPKDIPVVRAAWQVLFHQEPILRTHHLLGLSPQEDAEFDWTELQTEDSREFHQRVDEPLNSTELSSSWEVVTLALRGRPVKSVVMWTIHHALIDGYSAQLLITKLRKITAGQCVTPGPSAAGILSRLQGLREERRLEGDAFWDQKRELHSQAATALSLPSPIEPLEENRFGERAFQLEVDYLTLDGIAKQCNVTLATIHYAAWALVMAFLASNDNVIFGIALSGRNLPFPGMDEAIGPFVNTLPLAISTRPDMTLKQLASHVFEQISELSEYQWTTTDNGFVRNFQTAMNMQFDLYLADEVPGSVHPMERPSSKQANDIPLSILVDAQEVSLHYNLKDFQPGHMYLVARLYGDAVKSFLRLDTTLDVAQSRMMRPEDHEFVRRHGNCFSKLTQPLAISEDLVTLFENIVGKQRDALAVERGDIALTYDELDQRANIVASELARHVKPEDVVCVDADRSIAWIVSIFGILKAGATYCAIDSELPSHLRDVLFDKAGAKVFLFDRPEKESPARIPSSCQVALSVESLVADAKRCHDGPHRYPRRSRALPSTPAYVCFTSGSTGTPKGVVCLHEGLVAFQRDLEVRLFAQPGTKVSQVMSPAFDGSIHEIFSALCHGAALILPAEGNVVFQALERADSAILTPSVADALDPDDYPALKYVYLVGEPVKQSVCDRWGAAKQLYNMYGPTEGTCGATIKRLLPGEAVNIGRPNPTTRVYIMDSKDRLVPPGVIGEMMLAGVQVARGYLGMPALTKERFLPDHRCPGLNEHAYKTGDRAYWLPNGEIMCLGRNDRQVKLRGFRLDLNDLEIRIAQALPELRAVAIASSSDFLVAVIQPSTVEVGKVTATIAKVLPAYAQPRHIVLVDKFPATRAGKLDYKEMVSDDFIRHSSDKGEIRTPLEAKIASIWRQLLKLKKTDRIGSKSNFLQLGGNSVLQMALLARLSSTLHVKIPLKVVIESQSLGELSAQLELFLQEATRPAVQRNLALGRERVSPIEQEWWAKYRISHNNASAFNVSFVADFEPGSIHPRAFSRSWNAVMARYPILRSRYSDESMVKRAYDEMPPRAQLVQTIDVWTEVNKPFDLAHEPPIRVSISSERLALVMSHIVADLTTLRVILEEVKSEYEGGTLPPVRYRYEDSTIWEEEAPMCNLHFWSTYLEGHEELHWSSPLPERTSYQGTSKVYQLPDQLAARMLRFEAVSLQQLAVAAVGLVLQAETDETDIIIGTPFMNRSSDADMETVGLFLEPLPVRVRHYPGTDDVDDAGQFLRGVRRSADSALAHAVPWHKLLEHLGITPQYPRQPLFDVMVTFHHPDNAVKLGLPGVRQRHTWAEGSKFSLMTEFTASERGTVTLRVEHDDTQHSGDSVDRLVTRITTALSMLVEDNASCTAIKRTIRGSHQGGGVVTAAPRNDMFASFLDLA</sequence>
<evidence type="ECO:0000256" key="3">
    <source>
        <dbReference type="ARBA" id="ARBA00022598"/>
    </source>
</evidence>
<comment type="similarity">
    <text evidence="4">Belongs to the NRP synthetase family.</text>
</comment>
<reference evidence="7 8" key="1">
    <citation type="submission" date="2023-01" db="EMBL/GenBank/DDBJ databases">
        <title>Analysis of 21 Apiospora genomes using comparative genomics revels a genus with tremendous synthesis potential of carbohydrate active enzymes and secondary metabolites.</title>
        <authorList>
            <person name="Sorensen T."/>
        </authorList>
    </citation>
    <scope>NUCLEOTIDE SEQUENCE [LARGE SCALE GENOMIC DNA]</scope>
    <source>
        <strain evidence="7 8">CBS 20057</strain>
    </source>
</reference>
<dbReference type="InterPro" id="IPR001242">
    <property type="entry name" value="Condensation_dom"/>
</dbReference>
<dbReference type="PANTHER" id="PTHR45527:SF11">
    <property type="entry name" value="NONRIBOSOMAL PEPTIDE SYNTHETASE 5"/>
    <property type="match status" value="1"/>
</dbReference>
<evidence type="ECO:0000259" key="6">
    <source>
        <dbReference type="PROSITE" id="PS50075"/>
    </source>
</evidence>
<dbReference type="Gene3D" id="1.10.1200.10">
    <property type="entry name" value="ACP-like"/>
    <property type="match status" value="2"/>
</dbReference>
<dbReference type="InterPro" id="IPR023213">
    <property type="entry name" value="CAT-like_dom_sf"/>
</dbReference>
<dbReference type="PROSITE" id="PS00455">
    <property type="entry name" value="AMP_BINDING"/>
    <property type="match status" value="1"/>
</dbReference>
<dbReference type="EMBL" id="JAQQWI010000013">
    <property type="protein sequence ID" value="KAK8013422.1"/>
    <property type="molecule type" value="Genomic_DNA"/>
</dbReference>
<feature type="compositionally biased region" description="Low complexity" evidence="5">
    <location>
        <begin position="118"/>
        <end position="133"/>
    </location>
</feature>
<dbReference type="Proteomes" id="UP001396898">
    <property type="component" value="Unassembled WGS sequence"/>
</dbReference>
<evidence type="ECO:0000256" key="5">
    <source>
        <dbReference type="SAM" id="MobiDB-lite"/>
    </source>
</evidence>
<dbReference type="InterPro" id="IPR042099">
    <property type="entry name" value="ANL_N_sf"/>
</dbReference>